<dbReference type="EMBL" id="JACRTI010000069">
    <property type="protein sequence ID" value="MBC8603636.1"/>
    <property type="molecule type" value="Genomic_DNA"/>
</dbReference>
<dbReference type="InterPro" id="IPR026876">
    <property type="entry name" value="Fn3_assoc_repeat"/>
</dbReference>
<evidence type="ECO:0000259" key="7">
    <source>
        <dbReference type="PROSITE" id="PS50022"/>
    </source>
</evidence>
<gene>
    <name evidence="9" type="ORF">DWU89_18590</name>
    <name evidence="8" type="ORF">H8784_18145</name>
</gene>
<evidence type="ECO:0000313" key="9">
    <source>
        <dbReference type="EMBL" id="RDU47639.1"/>
    </source>
</evidence>
<keyword evidence="11" id="KW-1185">Reference proteome</keyword>
<dbReference type="InterPro" id="IPR008979">
    <property type="entry name" value="Galactose-bd-like_sf"/>
</dbReference>
<dbReference type="Pfam" id="PF01120">
    <property type="entry name" value="Alpha_L_fucos"/>
    <property type="match status" value="1"/>
</dbReference>
<dbReference type="EMBL" id="QREV01000069">
    <property type="protein sequence ID" value="RDU47639.1"/>
    <property type="molecule type" value="Genomic_DNA"/>
</dbReference>
<evidence type="ECO:0000313" key="11">
    <source>
        <dbReference type="Proteomes" id="UP000629596"/>
    </source>
</evidence>
<sequence>MKNTNSLLLCGLGLSLLLSCKEATAPAPVLPVPTPEQVEWHKLETYAFVHFGLNTFNDLEWGYGNTPASTFNPTDLDCDQWVRTIKAAGLKGVILTAKHHDGFCLWPTATTDYSVKSSPWKNGEGDMVRDLSDACRRHGLKFGLYLSPWDRNSANYGTPGYVEKFHAQMHELISNYGPLFEYWFDGANGGSGWYGGADESRSIDAKTYYKYEEARKAIKELHPSAMIFGGTVPDIRWIGNEEGWAGDTQWSPYSYDKETNYRQSQWGMENGDKWLGGECDVSIRPGWFYHAREDHQVKSLAKLVDLYYRSVGHNANFLLNFPVALNGKISPSDSIRAIEWYQTIQNDMKDNLLEGAYVEASNTRGHKFSANKVNDGNWDTYWATDDGVTQGTLTFTLSTAKEINRLVIQEYIPLGQRVKSFNIEAEKEGKWYPVQAVDSTTTVGYKRIVRLQTFKADKIRINFTDARGPLCINNVEAFLAPALMTEPVISRNRNNEVSIQAGDANSELHYTTDGSDPTKEATVYTGPFTFAQKGVVKAISYDPTFDKSSPVSVSELDIPASCYTIVSPKEEKANNIFDGNGYTAFYLPKGKPELTVRLDKDRLISGFRYTPNQGRDAGGHIANYQLFIDGKKVAEGEFSNIKANPIEQVIHFPAVKGNTIRIVATRIVDSLPQAGIGEFSVITE</sequence>
<name>A0A3D8H9H2_9BACT</name>
<comment type="caution">
    <text evidence="9">The sequence shown here is derived from an EMBL/GenBank/DDBJ whole genome shotgun (WGS) entry which is preliminary data.</text>
</comment>
<reference evidence="8 11" key="2">
    <citation type="submission" date="2020-08" db="EMBL/GenBank/DDBJ databases">
        <title>Genome public.</title>
        <authorList>
            <person name="Liu C."/>
            <person name="Sun Q."/>
        </authorList>
    </citation>
    <scope>NUCLEOTIDE SEQUENCE [LARGE SCALE GENOMIC DNA]</scope>
    <source>
        <strain evidence="8 11">426_9</strain>
    </source>
</reference>
<dbReference type="GO" id="GO:0016139">
    <property type="term" value="P:glycoside catabolic process"/>
    <property type="evidence" value="ECO:0007669"/>
    <property type="project" value="TreeGrafter"/>
</dbReference>
<comment type="similarity">
    <text evidence="1">Belongs to the glycosyl hydrolase 29 family.</text>
</comment>
<dbReference type="InterPro" id="IPR000933">
    <property type="entry name" value="Glyco_hydro_29"/>
</dbReference>
<evidence type="ECO:0000256" key="4">
    <source>
        <dbReference type="ARBA" id="ARBA00022801"/>
    </source>
</evidence>
<dbReference type="Pfam" id="PF00754">
    <property type="entry name" value="F5_F8_type_C"/>
    <property type="match status" value="1"/>
</dbReference>
<dbReference type="PANTHER" id="PTHR10030">
    <property type="entry name" value="ALPHA-L-FUCOSIDASE"/>
    <property type="match status" value="1"/>
</dbReference>
<feature type="chain" id="PRO_5017734427" description="alpha-L-fucosidase" evidence="6">
    <location>
        <begin position="26"/>
        <end position="684"/>
    </location>
</feature>
<dbReference type="Gene3D" id="3.20.20.80">
    <property type="entry name" value="Glycosidases"/>
    <property type="match status" value="1"/>
</dbReference>
<keyword evidence="4 9" id="KW-0378">Hydrolase</keyword>
<dbReference type="Proteomes" id="UP000256321">
    <property type="component" value="Unassembled WGS sequence"/>
</dbReference>
<dbReference type="PROSITE" id="PS51257">
    <property type="entry name" value="PROKAR_LIPOPROTEIN"/>
    <property type="match status" value="1"/>
</dbReference>
<dbReference type="SUPFAM" id="SSF51445">
    <property type="entry name" value="(Trans)glycosidases"/>
    <property type="match status" value="1"/>
</dbReference>
<dbReference type="AlphaFoldDB" id="A0A3D8H9H2"/>
<evidence type="ECO:0000313" key="10">
    <source>
        <dbReference type="Proteomes" id="UP000256321"/>
    </source>
</evidence>
<dbReference type="InterPro" id="IPR017853">
    <property type="entry name" value="GH"/>
</dbReference>
<evidence type="ECO:0000256" key="1">
    <source>
        <dbReference type="ARBA" id="ARBA00007951"/>
    </source>
</evidence>
<dbReference type="GO" id="GO:0006004">
    <property type="term" value="P:fucose metabolic process"/>
    <property type="evidence" value="ECO:0007669"/>
    <property type="project" value="TreeGrafter"/>
</dbReference>
<evidence type="ECO:0000256" key="6">
    <source>
        <dbReference type="SAM" id="SignalP"/>
    </source>
</evidence>
<keyword evidence="5" id="KW-0326">Glycosidase</keyword>
<feature type="domain" description="F5/8 type C" evidence="7">
    <location>
        <begin position="341"/>
        <end position="444"/>
    </location>
</feature>
<dbReference type="EC" id="3.2.1.51" evidence="2"/>
<evidence type="ECO:0000313" key="8">
    <source>
        <dbReference type="EMBL" id="MBC8603636.1"/>
    </source>
</evidence>
<evidence type="ECO:0000256" key="3">
    <source>
        <dbReference type="ARBA" id="ARBA00022729"/>
    </source>
</evidence>
<dbReference type="InterPro" id="IPR057739">
    <property type="entry name" value="Glyco_hydro_29_N"/>
</dbReference>
<dbReference type="PROSITE" id="PS50022">
    <property type="entry name" value="FA58C_3"/>
    <property type="match status" value="1"/>
</dbReference>
<dbReference type="GO" id="GO:0005764">
    <property type="term" value="C:lysosome"/>
    <property type="evidence" value="ECO:0007669"/>
    <property type="project" value="TreeGrafter"/>
</dbReference>
<dbReference type="Gene3D" id="2.60.120.260">
    <property type="entry name" value="Galactose-binding domain-like"/>
    <property type="match status" value="2"/>
</dbReference>
<dbReference type="InterPro" id="IPR000421">
    <property type="entry name" value="FA58C"/>
</dbReference>
<organism evidence="9 10">
    <name type="scientific">Parabacteroides acidifaciens</name>
    <dbReference type="NCBI Taxonomy" id="2290935"/>
    <lineage>
        <taxon>Bacteria</taxon>
        <taxon>Pseudomonadati</taxon>
        <taxon>Bacteroidota</taxon>
        <taxon>Bacteroidia</taxon>
        <taxon>Bacteroidales</taxon>
        <taxon>Tannerellaceae</taxon>
        <taxon>Parabacteroides</taxon>
    </lineage>
</organism>
<dbReference type="Pfam" id="PF13287">
    <property type="entry name" value="Fn3_assoc"/>
    <property type="match status" value="1"/>
</dbReference>
<feature type="signal peptide" evidence="6">
    <location>
        <begin position="1"/>
        <end position="25"/>
    </location>
</feature>
<dbReference type="Proteomes" id="UP000629596">
    <property type="component" value="Unassembled WGS sequence"/>
</dbReference>
<keyword evidence="3 6" id="KW-0732">Signal</keyword>
<evidence type="ECO:0000256" key="5">
    <source>
        <dbReference type="ARBA" id="ARBA00023295"/>
    </source>
</evidence>
<dbReference type="RefSeq" id="WP_115501131.1">
    <property type="nucleotide sequence ID" value="NZ_JACRTI010000069.1"/>
</dbReference>
<dbReference type="GO" id="GO:0004560">
    <property type="term" value="F:alpha-L-fucosidase activity"/>
    <property type="evidence" value="ECO:0007669"/>
    <property type="project" value="InterPro"/>
</dbReference>
<reference evidence="9 10" key="1">
    <citation type="submission" date="2018-07" db="EMBL/GenBank/DDBJ databases">
        <title>Parabacteroides acidifaciens nov. sp., isolated from human feces.</title>
        <authorList>
            <person name="Wang Y.J."/>
        </authorList>
    </citation>
    <scope>NUCLEOTIDE SEQUENCE [LARGE SCALE GENOMIC DNA]</scope>
    <source>
        <strain evidence="9 10">426-9</strain>
    </source>
</reference>
<accession>A0A3D8H9H2</accession>
<protein>
    <recommendedName>
        <fullName evidence="2">alpha-L-fucosidase</fullName>
        <ecNumber evidence="2">3.2.1.51</ecNumber>
    </recommendedName>
</protein>
<proteinExistence type="inferred from homology"/>
<dbReference type="SMART" id="SM00812">
    <property type="entry name" value="Alpha_L_fucos"/>
    <property type="match status" value="1"/>
</dbReference>
<dbReference type="SUPFAM" id="SSF49785">
    <property type="entry name" value="Galactose-binding domain-like"/>
    <property type="match status" value="2"/>
</dbReference>
<evidence type="ECO:0000256" key="2">
    <source>
        <dbReference type="ARBA" id="ARBA00012662"/>
    </source>
</evidence>
<dbReference type="PANTHER" id="PTHR10030:SF37">
    <property type="entry name" value="ALPHA-L-FUCOSIDASE-RELATED"/>
    <property type="match status" value="1"/>
</dbReference>